<reference evidence="1 2" key="2">
    <citation type="journal article" date="2017" name="Nature">
        <title>The Apostasia genome and the evolution of orchids.</title>
        <authorList>
            <person name="Zhang G.Q."/>
            <person name="Liu K.W."/>
            <person name="Li Z."/>
            <person name="Lohaus R."/>
            <person name="Hsiao Y.Y."/>
            <person name="Niu S.C."/>
            <person name="Wang J.Y."/>
            <person name="Lin Y.C."/>
            <person name="Xu Q."/>
            <person name="Chen L.J."/>
            <person name="Yoshida K."/>
            <person name="Fujiwara S."/>
            <person name="Wang Z.W."/>
            <person name="Zhang Y.Q."/>
            <person name="Mitsuda N."/>
            <person name="Wang M."/>
            <person name="Liu G.H."/>
            <person name="Pecoraro L."/>
            <person name="Huang H.X."/>
            <person name="Xiao X.J."/>
            <person name="Lin M."/>
            <person name="Wu X.Y."/>
            <person name="Wu W.L."/>
            <person name="Chen Y.Y."/>
            <person name="Chang S.B."/>
            <person name="Sakamoto S."/>
            <person name="Ohme-Takagi M."/>
            <person name="Yagi M."/>
            <person name="Zeng S.J."/>
            <person name="Shen C.Y."/>
            <person name="Yeh C.M."/>
            <person name="Luo Y.B."/>
            <person name="Tsai W.C."/>
            <person name="Van de Peer Y."/>
            <person name="Liu Z.J."/>
        </authorList>
    </citation>
    <scope>NUCLEOTIDE SEQUENCE [LARGE SCALE GENOMIC DNA]</scope>
    <source>
        <tissue evidence="1">The whole plant</tissue>
    </source>
</reference>
<organism evidence="1 2">
    <name type="scientific">Dendrobium catenatum</name>
    <dbReference type="NCBI Taxonomy" id="906689"/>
    <lineage>
        <taxon>Eukaryota</taxon>
        <taxon>Viridiplantae</taxon>
        <taxon>Streptophyta</taxon>
        <taxon>Embryophyta</taxon>
        <taxon>Tracheophyta</taxon>
        <taxon>Spermatophyta</taxon>
        <taxon>Magnoliopsida</taxon>
        <taxon>Liliopsida</taxon>
        <taxon>Asparagales</taxon>
        <taxon>Orchidaceae</taxon>
        <taxon>Epidendroideae</taxon>
        <taxon>Malaxideae</taxon>
        <taxon>Dendrobiinae</taxon>
        <taxon>Dendrobium</taxon>
    </lineage>
</organism>
<dbReference type="Proteomes" id="UP000233837">
    <property type="component" value="Unassembled WGS sequence"/>
</dbReference>
<keyword evidence="2" id="KW-1185">Reference proteome</keyword>
<proteinExistence type="predicted"/>
<name>A0A2I0VB07_9ASPA</name>
<dbReference type="EMBL" id="KZ505039">
    <property type="protein sequence ID" value="PKU60594.1"/>
    <property type="molecule type" value="Genomic_DNA"/>
</dbReference>
<gene>
    <name evidence="1" type="ORF">MA16_Dca027484</name>
</gene>
<protein>
    <submittedName>
        <fullName evidence="1">Uncharacterized protein</fullName>
    </submittedName>
</protein>
<dbReference type="STRING" id="906689.A0A2I0VB07"/>
<sequence>MVLNHGFTLLRFHRRLHRAVHRVVRYPHPLGARVLPNLLHPSSASTSRDGAICRGLESTPDLTAPGFDLPTAFHRTNHNSQAMLSMSDNAIGSAHAKVIKPKVARPMRVPVTACAWDHEGKRIVGALGDGSIQVSLFSL</sequence>
<accession>A0A2I0VB07</accession>
<dbReference type="AlphaFoldDB" id="A0A2I0VB07"/>
<reference evidence="1 2" key="1">
    <citation type="journal article" date="2016" name="Sci. Rep.">
        <title>The Dendrobium catenatum Lindl. genome sequence provides insights into polysaccharide synthase, floral development and adaptive evolution.</title>
        <authorList>
            <person name="Zhang G.Q."/>
            <person name="Xu Q."/>
            <person name="Bian C."/>
            <person name="Tsai W.C."/>
            <person name="Yeh C.M."/>
            <person name="Liu K.W."/>
            <person name="Yoshida K."/>
            <person name="Zhang L.S."/>
            <person name="Chang S.B."/>
            <person name="Chen F."/>
            <person name="Shi Y."/>
            <person name="Su Y.Y."/>
            <person name="Zhang Y.Q."/>
            <person name="Chen L.J."/>
            <person name="Yin Y."/>
            <person name="Lin M."/>
            <person name="Huang H."/>
            <person name="Deng H."/>
            <person name="Wang Z.W."/>
            <person name="Zhu S.L."/>
            <person name="Zhao X."/>
            <person name="Deng C."/>
            <person name="Niu S.C."/>
            <person name="Huang J."/>
            <person name="Wang M."/>
            <person name="Liu G.H."/>
            <person name="Yang H.J."/>
            <person name="Xiao X.J."/>
            <person name="Hsiao Y.Y."/>
            <person name="Wu W.L."/>
            <person name="Chen Y.Y."/>
            <person name="Mitsuda N."/>
            <person name="Ohme-Takagi M."/>
            <person name="Luo Y.B."/>
            <person name="Van de Peer Y."/>
            <person name="Liu Z.J."/>
        </authorList>
    </citation>
    <scope>NUCLEOTIDE SEQUENCE [LARGE SCALE GENOMIC DNA]</scope>
    <source>
        <tissue evidence="1">The whole plant</tissue>
    </source>
</reference>
<evidence type="ECO:0000313" key="1">
    <source>
        <dbReference type="EMBL" id="PKU60594.1"/>
    </source>
</evidence>
<evidence type="ECO:0000313" key="2">
    <source>
        <dbReference type="Proteomes" id="UP000233837"/>
    </source>
</evidence>